<name>A0A7G2C573_9TRYP</name>
<evidence type="ECO:0000313" key="3">
    <source>
        <dbReference type="Proteomes" id="UP000515908"/>
    </source>
</evidence>
<dbReference type="InterPro" id="IPR036249">
    <property type="entry name" value="Thioredoxin-like_sf"/>
</dbReference>
<dbReference type="Gene3D" id="3.40.30.10">
    <property type="entry name" value="Glutaredoxin"/>
    <property type="match status" value="1"/>
</dbReference>
<proteinExistence type="predicted"/>
<sequence>MLSTDDVHSPVKRTRDDCSFSDSHDTPDTSSKRGTSEQGVSPDSVAEQENSLIFNPDAGRRKSEESLDVHNLTTNPKSPTTAKSMLHKSTRDPVVRGAITSLKSIADIEVMLAAARGELSDTHGMSETLRLAPGETVMFILYQSQNTLDEVVNAFTEELSGMRLFVLDLAALPAHEYTEWDSTPFQLSNSGSAHSLHKLAEEEEEEALLPPAQRPSDTPKRRTDVSFSQQLHKAGESLIRRLTDLLQVDSILNRHLRIDKKGNTVRGEEQAKRKDPMMLPAMVVWRAPSAPIEEYPPAAPETWTNTAASQPEAFNVRMSQYGGPLVVKNVQGVDAVHSLSLWKPVFTVEHLYRTLAATLRRAGSKKDTSRSVIYLGASWCPPCMNIVQHLPIMMKEDIPDNVQCMVKADMDLATPVFQFFGVEVIPVFMVLDNAVLFPDKQSLEAAEEVPLETVMKRIRSAEKERKQNSQRLDISKFIEKNCTGLRFDEDF</sequence>
<dbReference type="SUPFAM" id="SSF52833">
    <property type="entry name" value="Thioredoxin-like"/>
    <property type="match status" value="1"/>
</dbReference>
<keyword evidence="3" id="KW-1185">Reference proteome</keyword>
<reference evidence="2 3" key="1">
    <citation type="submission" date="2020-08" db="EMBL/GenBank/DDBJ databases">
        <authorList>
            <person name="Newling K."/>
            <person name="Davey J."/>
            <person name="Forrester S."/>
        </authorList>
    </citation>
    <scope>NUCLEOTIDE SEQUENCE [LARGE SCALE GENOMIC DNA]</scope>
    <source>
        <strain evidence="3">Crithidia deanei Carvalho (ATCC PRA-265)</strain>
    </source>
</reference>
<dbReference type="CDD" id="cd02947">
    <property type="entry name" value="TRX_family"/>
    <property type="match status" value="1"/>
</dbReference>
<accession>A0A7G2C573</accession>
<feature type="region of interest" description="Disordered" evidence="1">
    <location>
        <begin position="201"/>
        <end position="223"/>
    </location>
</feature>
<gene>
    <name evidence="2" type="ORF">ADEAN_000209600</name>
</gene>
<dbReference type="VEuPathDB" id="TriTrypDB:ADEAN_000209600"/>
<organism evidence="2 3">
    <name type="scientific">Angomonas deanei</name>
    <dbReference type="NCBI Taxonomy" id="59799"/>
    <lineage>
        <taxon>Eukaryota</taxon>
        <taxon>Discoba</taxon>
        <taxon>Euglenozoa</taxon>
        <taxon>Kinetoplastea</taxon>
        <taxon>Metakinetoplastina</taxon>
        <taxon>Trypanosomatida</taxon>
        <taxon>Trypanosomatidae</taxon>
        <taxon>Strigomonadinae</taxon>
        <taxon>Angomonas</taxon>
    </lineage>
</organism>
<evidence type="ECO:0000313" key="2">
    <source>
        <dbReference type="EMBL" id="CAD2214645.1"/>
    </source>
</evidence>
<feature type="region of interest" description="Disordered" evidence="1">
    <location>
        <begin position="1"/>
        <end position="89"/>
    </location>
</feature>
<protein>
    <recommendedName>
        <fullName evidence="4">Thioredoxin domain-containing protein</fullName>
    </recommendedName>
</protein>
<dbReference type="Proteomes" id="UP000515908">
    <property type="component" value="Chromosome 03"/>
</dbReference>
<evidence type="ECO:0000256" key="1">
    <source>
        <dbReference type="SAM" id="MobiDB-lite"/>
    </source>
</evidence>
<evidence type="ECO:0008006" key="4">
    <source>
        <dbReference type="Google" id="ProtNLM"/>
    </source>
</evidence>
<dbReference type="EMBL" id="LR877147">
    <property type="protein sequence ID" value="CAD2214645.1"/>
    <property type="molecule type" value="Genomic_DNA"/>
</dbReference>
<feature type="compositionally biased region" description="Basic and acidic residues" evidence="1">
    <location>
        <begin position="1"/>
        <end position="35"/>
    </location>
</feature>
<dbReference type="OrthoDB" id="2121326at2759"/>
<feature type="compositionally biased region" description="Basic and acidic residues" evidence="1">
    <location>
        <begin position="58"/>
        <end position="68"/>
    </location>
</feature>
<feature type="compositionally biased region" description="Polar residues" evidence="1">
    <location>
        <begin position="71"/>
        <end position="83"/>
    </location>
</feature>
<dbReference type="AlphaFoldDB" id="A0A7G2C573"/>
<feature type="compositionally biased region" description="Polar residues" evidence="1">
    <location>
        <begin position="36"/>
        <end position="53"/>
    </location>
</feature>